<organism evidence="3 4">
    <name type="scientific">Hymenobacter taeanensis</name>
    <dbReference type="NCBI Taxonomy" id="2735321"/>
    <lineage>
        <taxon>Bacteria</taxon>
        <taxon>Pseudomonadati</taxon>
        <taxon>Bacteroidota</taxon>
        <taxon>Cytophagia</taxon>
        <taxon>Cytophagales</taxon>
        <taxon>Hymenobacteraceae</taxon>
        <taxon>Hymenobacter</taxon>
    </lineage>
</organism>
<feature type="transmembrane region" description="Helical" evidence="1">
    <location>
        <begin position="49"/>
        <end position="67"/>
    </location>
</feature>
<evidence type="ECO:0000256" key="1">
    <source>
        <dbReference type="SAM" id="Phobius"/>
    </source>
</evidence>
<name>A0A6M6BE76_9BACT</name>
<evidence type="ECO:0000313" key="4">
    <source>
        <dbReference type="Proteomes" id="UP000501623"/>
    </source>
</evidence>
<reference evidence="3 4" key="1">
    <citation type="submission" date="2020-05" db="EMBL/GenBank/DDBJ databases">
        <title>Complete genome sequence of Hymenobacter sp. TS19 in Coasted Sand Dune.</title>
        <authorList>
            <person name="Lee J.-H."/>
            <person name="Jung J.-H."/>
            <person name="Jeong S."/>
            <person name="Zhao L."/>
            <person name="Kim M.-K."/>
            <person name="Seo H.-S."/>
            <person name="Lim S."/>
        </authorList>
    </citation>
    <scope>NUCLEOTIDE SEQUENCE [LARGE SCALE GENOMIC DNA]</scope>
    <source>
        <strain evidence="3 4">TS19</strain>
    </source>
</reference>
<dbReference type="PANTHER" id="PTHR28008:SF1">
    <property type="entry name" value="DOMAIN PROTEIN, PUTATIVE (AFU_ORTHOLOGUE AFUA_3G10980)-RELATED"/>
    <property type="match status" value="1"/>
</dbReference>
<keyword evidence="1" id="KW-0812">Transmembrane</keyword>
<gene>
    <name evidence="3" type="ORF">HMJ29_04770</name>
</gene>
<dbReference type="EMBL" id="CP053538">
    <property type="protein sequence ID" value="QJX46290.1"/>
    <property type="molecule type" value="Genomic_DNA"/>
</dbReference>
<feature type="domain" description="VanZ-like" evidence="2">
    <location>
        <begin position="30"/>
        <end position="129"/>
    </location>
</feature>
<dbReference type="AlphaFoldDB" id="A0A6M6BE76"/>
<dbReference type="RefSeq" id="WP_171590400.1">
    <property type="nucleotide sequence ID" value="NZ_CP053538.1"/>
</dbReference>
<evidence type="ECO:0000259" key="2">
    <source>
        <dbReference type="Pfam" id="PF04892"/>
    </source>
</evidence>
<keyword evidence="1" id="KW-0472">Membrane</keyword>
<keyword evidence="1" id="KW-1133">Transmembrane helix</keyword>
<accession>A0A6M6BE76</accession>
<keyword evidence="4" id="KW-1185">Reference proteome</keyword>
<feature type="transmembrane region" description="Helical" evidence="1">
    <location>
        <begin position="79"/>
        <end position="101"/>
    </location>
</feature>
<dbReference type="PANTHER" id="PTHR28008">
    <property type="entry name" value="DOMAIN PROTEIN, PUTATIVE (AFU_ORTHOLOGUE AFUA_3G10980)-RELATED"/>
    <property type="match status" value="1"/>
</dbReference>
<dbReference type="Pfam" id="PF04892">
    <property type="entry name" value="VanZ"/>
    <property type="match status" value="1"/>
</dbReference>
<dbReference type="Proteomes" id="UP000501623">
    <property type="component" value="Chromosome"/>
</dbReference>
<dbReference type="NCBIfam" id="NF037970">
    <property type="entry name" value="vanZ_1"/>
    <property type="match status" value="1"/>
</dbReference>
<dbReference type="KEGG" id="hts:HMJ29_04770"/>
<sequence>MLRTAPPLPRRRAFVALPLAWAALVLVLTLTPSQEMPKTPDWQLLAFDTAAHAAVFGVLAILSYFSAHRQQGWPTLRRQAFTLLLLFCLGFGALIEVLQMTMDLGRHGEWSDLISDTIGAIMGLTIMRLTRRAWQ</sequence>
<protein>
    <submittedName>
        <fullName evidence="3">VanZ family protein</fullName>
    </submittedName>
</protein>
<evidence type="ECO:0000313" key="3">
    <source>
        <dbReference type="EMBL" id="QJX46290.1"/>
    </source>
</evidence>
<dbReference type="InterPro" id="IPR006976">
    <property type="entry name" value="VanZ-like"/>
</dbReference>
<proteinExistence type="predicted"/>